<keyword evidence="12" id="KW-1185">Reference proteome</keyword>
<feature type="region of interest" description="Disordered" evidence="10">
    <location>
        <begin position="439"/>
        <end position="485"/>
    </location>
</feature>
<evidence type="ECO:0000313" key="11">
    <source>
        <dbReference type="EMBL" id="ORY96305.1"/>
    </source>
</evidence>
<dbReference type="EMBL" id="MCGN01000005">
    <property type="protein sequence ID" value="ORY96305.1"/>
    <property type="molecule type" value="Genomic_DNA"/>
</dbReference>
<dbReference type="Proteomes" id="UP000242180">
    <property type="component" value="Unassembled WGS sequence"/>
</dbReference>
<dbReference type="InterPro" id="IPR021622">
    <property type="entry name" value="Afadin/alpha-actinin-bd"/>
</dbReference>
<evidence type="ECO:0000256" key="2">
    <source>
        <dbReference type="ARBA" id="ARBA00004300"/>
    </source>
</evidence>
<evidence type="ECO:0000256" key="3">
    <source>
        <dbReference type="ARBA" id="ARBA00009291"/>
    </source>
</evidence>
<evidence type="ECO:0000313" key="12">
    <source>
        <dbReference type="Proteomes" id="UP000242180"/>
    </source>
</evidence>
<dbReference type="AlphaFoldDB" id="A0A1X2HBX2"/>
<evidence type="ECO:0000256" key="8">
    <source>
        <dbReference type="ARBA" id="ARBA00023212"/>
    </source>
</evidence>
<dbReference type="OMA" id="QHCKEMI"/>
<dbReference type="Pfam" id="PF11559">
    <property type="entry name" value="ADIP"/>
    <property type="match status" value="1"/>
</dbReference>
<comment type="subcellular location">
    <subcellularLocation>
        <location evidence="1">Cell junction</location>
    </subcellularLocation>
    <subcellularLocation>
        <location evidence="2">Cytoplasm</location>
        <location evidence="2">Cytoskeleton</location>
        <location evidence="2">Microtubule organizing center</location>
        <location evidence="2">Centrosome</location>
    </subcellularLocation>
</comment>
<dbReference type="GO" id="GO:0036064">
    <property type="term" value="C:ciliary basal body"/>
    <property type="evidence" value="ECO:0007669"/>
    <property type="project" value="TreeGrafter"/>
</dbReference>
<accession>A0A1X2HBX2</accession>
<feature type="coiled-coil region" evidence="9">
    <location>
        <begin position="81"/>
        <end position="143"/>
    </location>
</feature>
<evidence type="ECO:0000256" key="5">
    <source>
        <dbReference type="ARBA" id="ARBA00022889"/>
    </source>
</evidence>
<keyword evidence="7 9" id="KW-0175">Coiled coil</keyword>
<dbReference type="InterPro" id="IPR052300">
    <property type="entry name" value="Adhesion_Centrosome_assoc"/>
</dbReference>
<dbReference type="InParanoid" id="A0A1X2HBX2"/>
<keyword evidence="8" id="KW-0206">Cytoskeleton</keyword>
<comment type="caution">
    <text evidence="11">The sequence shown here is derived from an EMBL/GenBank/DDBJ whole genome shotgun (WGS) entry which is preliminary data.</text>
</comment>
<dbReference type="STRING" id="13706.A0A1X2HBX2"/>
<proteinExistence type="inferred from homology"/>
<evidence type="ECO:0000256" key="1">
    <source>
        <dbReference type="ARBA" id="ARBA00004282"/>
    </source>
</evidence>
<dbReference type="PANTHER" id="PTHR46507">
    <property type="entry name" value="AFADIN- AND ALPHA-ACTININ-BINDING PROTEIN"/>
    <property type="match status" value="1"/>
</dbReference>
<name>A0A1X2HBX2_SYNRA</name>
<organism evidence="11 12">
    <name type="scientific">Syncephalastrum racemosum</name>
    <name type="common">Filamentous fungus</name>
    <dbReference type="NCBI Taxonomy" id="13706"/>
    <lineage>
        <taxon>Eukaryota</taxon>
        <taxon>Fungi</taxon>
        <taxon>Fungi incertae sedis</taxon>
        <taxon>Mucoromycota</taxon>
        <taxon>Mucoromycotina</taxon>
        <taxon>Mucoromycetes</taxon>
        <taxon>Mucorales</taxon>
        <taxon>Syncephalastraceae</taxon>
        <taxon>Syncephalastrum</taxon>
    </lineage>
</organism>
<dbReference type="PANTHER" id="PTHR46507:SF4">
    <property type="entry name" value="SSX FAMILY MEMBER 2 INTERACTING PROTEIN"/>
    <property type="match status" value="1"/>
</dbReference>
<keyword evidence="4" id="KW-0963">Cytoplasm</keyword>
<feature type="region of interest" description="Disordered" evidence="10">
    <location>
        <begin position="372"/>
        <end position="393"/>
    </location>
</feature>
<keyword evidence="5" id="KW-0130">Cell adhesion</keyword>
<feature type="compositionally biased region" description="Acidic residues" evidence="10">
    <location>
        <begin position="377"/>
        <end position="386"/>
    </location>
</feature>
<keyword evidence="6" id="KW-0965">Cell junction</keyword>
<comment type="similarity">
    <text evidence="3">Belongs to the ADIP family.</text>
</comment>
<dbReference type="GO" id="GO:0007155">
    <property type="term" value="P:cell adhesion"/>
    <property type="evidence" value="ECO:0007669"/>
    <property type="project" value="UniProtKB-KW"/>
</dbReference>
<evidence type="ECO:0000256" key="4">
    <source>
        <dbReference type="ARBA" id="ARBA00022490"/>
    </source>
</evidence>
<evidence type="ECO:0000256" key="6">
    <source>
        <dbReference type="ARBA" id="ARBA00022949"/>
    </source>
</evidence>
<reference evidence="11 12" key="1">
    <citation type="submission" date="2016-07" db="EMBL/GenBank/DDBJ databases">
        <title>Pervasive Adenine N6-methylation of Active Genes in Fungi.</title>
        <authorList>
            <consortium name="DOE Joint Genome Institute"/>
            <person name="Mondo S.J."/>
            <person name="Dannebaum R.O."/>
            <person name="Kuo R.C."/>
            <person name="Labutti K."/>
            <person name="Haridas S."/>
            <person name="Kuo A."/>
            <person name="Salamov A."/>
            <person name="Ahrendt S.R."/>
            <person name="Lipzen A."/>
            <person name="Sullivan W."/>
            <person name="Andreopoulos W.B."/>
            <person name="Clum A."/>
            <person name="Lindquist E."/>
            <person name="Daum C."/>
            <person name="Ramamoorthy G.K."/>
            <person name="Gryganskyi A."/>
            <person name="Culley D."/>
            <person name="Magnuson J.K."/>
            <person name="James T.Y."/>
            <person name="O'Malley M.A."/>
            <person name="Stajich J.E."/>
            <person name="Spatafora J.W."/>
            <person name="Visel A."/>
            <person name="Grigoriev I.V."/>
        </authorList>
    </citation>
    <scope>NUCLEOTIDE SEQUENCE [LARGE SCALE GENOMIC DNA]</scope>
    <source>
        <strain evidence="11 12">NRRL 2496</strain>
    </source>
</reference>
<feature type="coiled-coil region" evidence="9">
    <location>
        <begin position="321"/>
        <end position="348"/>
    </location>
</feature>
<protein>
    <submittedName>
        <fullName evidence="11">Afadin and alpha-actinin-binding-domain-containing protein</fullName>
    </submittedName>
</protein>
<dbReference type="OrthoDB" id="312015at2759"/>
<gene>
    <name evidence="11" type="ORF">BCR43DRAFT_514718</name>
</gene>
<evidence type="ECO:0000256" key="7">
    <source>
        <dbReference type="ARBA" id="ARBA00023054"/>
    </source>
</evidence>
<dbReference type="GO" id="GO:0035735">
    <property type="term" value="P:intraciliary transport involved in cilium assembly"/>
    <property type="evidence" value="ECO:0007669"/>
    <property type="project" value="TreeGrafter"/>
</dbReference>
<evidence type="ECO:0000256" key="9">
    <source>
        <dbReference type="SAM" id="Coils"/>
    </source>
</evidence>
<evidence type="ECO:0000256" key="10">
    <source>
        <dbReference type="SAM" id="MobiDB-lite"/>
    </source>
</evidence>
<sequence length="485" mass="56233">MDTQRLTDDLRRMSWHSTILLKEEPSEENSFCSPANLDASANYVNILLTTYGYPVPLNFKSNDPNDACKVVNCLYQVLKDKKEERRQRDDMEEAIARYKQEQYNMQAELDKRSQELASSRRENSHLQNKLKAADQELKNEIASHRFVKDELSRLKNNMQYMKSQYAHETRRHEQEHAKTRETLFKLMNGKHTATLSSLTLNEPLPTHVLGMEENGVQEEGMYADLLSKSSNREQEARIESDRTARLLADVYSTIVSLLETVSTLNKTPSVDQDSDNLDIFRLPVDIGSAAAVERIHGLLDKLKQEWKEQVSKRTVYKPEDMNAKDDIIAQLEQTNDELVEALQDCTTEYEEKAKMYMRFADGHFFDLQRPRPAQQDELSDSEDSVLDDPREESKYRRIQKQAIAERRRVTEAAIKLGEERTKLAAERWALEEVKRQQTLKEILSDSEPSPLEESQTRNPNIRRAERPLARTSKRLRSFLGHAPSQ</sequence>